<dbReference type="Gene3D" id="2.130.10.10">
    <property type="entry name" value="YVTN repeat-like/Quinoprotein amine dehydrogenase"/>
    <property type="match status" value="1"/>
</dbReference>
<feature type="domain" description="Nucleolar protein 10-like second" evidence="8">
    <location>
        <begin position="424"/>
        <end position="473"/>
    </location>
</feature>
<evidence type="ECO:0000256" key="1">
    <source>
        <dbReference type="ARBA" id="ARBA00004604"/>
    </source>
</evidence>
<feature type="domain" description="Nucleolar protein 10-like N-terminal" evidence="9">
    <location>
        <begin position="18"/>
        <end position="407"/>
    </location>
</feature>
<feature type="compositionally biased region" description="Basic and acidic residues" evidence="6">
    <location>
        <begin position="728"/>
        <end position="740"/>
    </location>
</feature>
<feature type="domain" description="NUC153" evidence="7">
    <location>
        <begin position="580"/>
        <end position="608"/>
    </location>
</feature>
<dbReference type="Pfam" id="PF23097">
    <property type="entry name" value="NOL10_2nd"/>
    <property type="match status" value="1"/>
</dbReference>
<dbReference type="InterPro" id="IPR015943">
    <property type="entry name" value="WD40/YVTN_repeat-like_dom_sf"/>
</dbReference>
<dbReference type="Proteomes" id="UP000799441">
    <property type="component" value="Unassembled WGS sequence"/>
</dbReference>
<dbReference type="OrthoDB" id="273340at2759"/>
<evidence type="ECO:0000256" key="4">
    <source>
        <dbReference type="ARBA" id="ARBA00022737"/>
    </source>
</evidence>
<keyword evidence="4" id="KW-0677">Repeat</keyword>
<organism evidence="10 11">
    <name type="scientific">Polychaeton citri CBS 116435</name>
    <dbReference type="NCBI Taxonomy" id="1314669"/>
    <lineage>
        <taxon>Eukaryota</taxon>
        <taxon>Fungi</taxon>
        <taxon>Dikarya</taxon>
        <taxon>Ascomycota</taxon>
        <taxon>Pezizomycotina</taxon>
        <taxon>Dothideomycetes</taxon>
        <taxon>Dothideomycetidae</taxon>
        <taxon>Capnodiales</taxon>
        <taxon>Capnodiaceae</taxon>
        <taxon>Polychaeton</taxon>
    </lineage>
</organism>
<comment type="caution">
    <text evidence="10">The sequence shown here is derived from an EMBL/GenBank/DDBJ whole genome shotgun (WGS) entry which is preliminary data.</text>
</comment>
<dbReference type="Pfam" id="PF08159">
    <property type="entry name" value="NUC153"/>
    <property type="match status" value="1"/>
</dbReference>
<keyword evidence="5" id="KW-0539">Nucleus</keyword>
<evidence type="ECO:0000259" key="7">
    <source>
        <dbReference type="Pfam" id="PF08159"/>
    </source>
</evidence>
<evidence type="ECO:0000313" key="10">
    <source>
        <dbReference type="EMBL" id="KAF2726193.1"/>
    </source>
</evidence>
<comment type="subcellular location">
    <subcellularLocation>
        <location evidence="1">Nucleus</location>
        <location evidence="1">Nucleolus</location>
    </subcellularLocation>
</comment>
<evidence type="ECO:0000256" key="5">
    <source>
        <dbReference type="ARBA" id="ARBA00023242"/>
    </source>
</evidence>
<evidence type="ECO:0000256" key="3">
    <source>
        <dbReference type="ARBA" id="ARBA00022574"/>
    </source>
</evidence>
<dbReference type="GO" id="GO:0000462">
    <property type="term" value="P:maturation of SSU-rRNA from tricistronic rRNA transcript (SSU-rRNA, 5.8S rRNA, LSU-rRNA)"/>
    <property type="evidence" value="ECO:0007669"/>
    <property type="project" value="TreeGrafter"/>
</dbReference>
<dbReference type="GO" id="GO:0030686">
    <property type="term" value="C:90S preribosome"/>
    <property type="evidence" value="ECO:0007669"/>
    <property type="project" value="TreeGrafter"/>
</dbReference>
<dbReference type="InterPro" id="IPR040382">
    <property type="entry name" value="NOL10/Enp2"/>
</dbReference>
<evidence type="ECO:0000256" key="6">
    <source>
        <dbReference type="SAM" id="MobiDB-lite"/>
    </source>
</evidence>
<dbReference type="PANTHER" id="PTHR14927:SF0">
    <property type="entry name" value="NUCLEOLAR PROTEIN 10"/>
    <property type="match status" value="1"/>
</dbReference>
<dbReference type="SUPFAM" id="SSF50978">
    <property type="entry name" value="WD40 repeat-like"/>
    <property type="match status" value="1"/>
</dbReference>
<accession>A0A9P4UUX5</accession>
<feature type="compositionally biased region" description="Polar residues" evidence="6">
    <location>
        <begin position="690"/>
        <end position="710"/>
    </location>
</feature>
<dbReference type="InterPro" id="IPR056551">
    <property type="entry name" value="Beta-prop_NOL10_N"/>
</dbReference>
<sequence>MKLSNPSSVPVYTISGESTGRPLPEWLARKRKRSLKQDPEYANRIELLQDFEFEEASQCVRISEDANWVMSTGTYKPQIHTHYLPHLSLSYARHTNTVNETFILLSSDYSKSLHLQTDRFLEFHTPGGLHYTTRIPRYGRDLKYNKRTAEALVPSVGVNADGNGEVFRLNLELGRFMRGYEVEVGGDDLESLGGGALQGGIRTGAVNCAAVAEESHGLMGFGTSLGTVEFWDNRSRNRVSTLGPPTSLLDSLDGADSAYPEITALDFHRSGLQFVTGASNGIVHTYDLRSPVPLRRKDQGYGFPIKSLRYLTPSTRSASATAGEKLLTADKRVIKLWDSVDGHPVDDVPWTSVEPTVDLNHVEWVPDSGMLLTANEGRQQHSFFIPQLGQAPKWCAFLDNLVEEMAEDSGDPNAFNNSIKAGEVYDNYKFLSHQQLRELNLDHLVGTTNLLRPYMHGFFVAQKLYEQARLISNPEVFEQQRQKSIQEKIDKERESRIRGNKKVAVKVNRRLAEKLAAREEANERRKAARVLRQGGDVPRPDVLEQQTGEAAAAIDDEMEVDGIEAEANATKPSRNGLMEDDRFQRLFQDEDFEIDETSREFAMLNPSTVPTSNLDREKRGLTAVEAEELDDRRGSDDDTEDSEAEAIARQYNSRQREPSQEAIDNKRIGSTSYKRSGHKPQEKNRAGPTMTVSRANSKSNKFAKGQQSRSFGDLAASMPAGRGKGAGHRREGGIVGEKEISFAPAKKGKMASGLDAESTGRQPGRGAVEKRDRRSASGNVFRRM</sequence>
<feature type="compositionally biased region" description="Basic and acidic residues" evidence="6">
    <location>
        <begin position="654"/>
        <end position="667"/>
    </location>
</feature>
<gene>
    <name evidence="10" type="ORF">K431DRAFT_308622</name>
</gene>
<comment type="similarity">
    <text evidence="2">Belongs to the WD repeat NOL10/ENP2 family.</text>
</comment>
<evidence type="ECO:0000313" key="11">
    <source>
        <dbReference type="Proteomes" id="UP000799441"/>
    </source>
</evidence>
<dbReference type="GO" id="GO:0032040">
    <property type="term" value="C:small-subunit processome"/>
    <property type="evidence" value="ECO:0007669"/>
    <property type="project" value="TreeGrafter"/>
</dbReference>
<feature type="region of interest" description="Disordered" evidence="6">
    <location>
        <begin position="599"/>
        <end position="784"/>
    </location>
</feature>
<evidence type="ECO:0000259" key="8">
    <source>
        <dbReference type="Pfam" id="PF23097"/>
    </source>
</evidence>
<dbReference type="Pfam" id="PF23098">
    <property type="entry name" value="Beta-prop_NOL10_N"/>
    <property type="match status" value="1"/>
</dbReference>
<evidence type="ECO:0000259" key="9">
    <source>
        <dbReference type="Pfam" id="PF23098"/>
    </source>
</evidence>
<name>A0A9P4UUX5_9PEZI</name>
<dbReference type="InterPro" id="IPR012580">
    <property type="entry name" value="NUC153"/>
</dbReference>
<protein>
    <submittedName>
        <fullName evidence="10">WD repeat protein</fullName>
    </submittedName>
</protein>
<dbReference type="AlphaFoldDB" id="A0A9P4UUX5"/>
<dbReference type="InterPro" id="IPR056550">
    <property type="entry name" value="NOL10_2nd"/>
</dbReference>
<dbReference type="EMBL" id="MU003765">
    <property type="protein sequence ID" value="KAF2726193.1"/>
    <property type="molecule type" value="Genomic_DNA"/>
</dbReference>
<keyword evidence="3" id="KW-0853">WD repeat</keyword>
<reference evidence="10" key="1">
    <citation type="journal article" date="2020" name="Stud. Mycol.">
        <title>101 Dothideomycetes genomes: a test case for predicting lifestyles and emergence of pathogens.</title>
        <authorList>
            <person name="Haridas S."/>
            <person name="Albert R."/>
            <person name="Binder M."/>
            <person name="Bloem J."/>
            <person name="Labutti K."/>
            <person name="Salamov A."/>
            <person name="Andreopoulos B."/>
            <person name="Baker S."/>
            <person name="Barry K."/>
            <person name="Bills G."/>
            <person name="Bluhm B."/>
            <person name="Cannon C."/>
            <person name="Castanera R."/>
            <person name="Culley D."/>
            <person name="Daum C."/>
            <person name="Ezra D."/>
            <person name="Gonzalez J."/>
            <person name="Henrissat B."/>
            <person name="Kuo A."/>
            <person name="Liang C."/>
            <person name="Lipzen A."/>
            <person name="Lutzoni F."/>
            <person name="Magnuson J."/>
            <person name="Mondo S."/>
            <person name="Nolan M."/>
            <person name="Ohm R."/>
            <person name="Pangilinan J."/>
            <person name="Park H.-J."/>
            <person name="Ramirez L."/>
            <person name="Alfaro M."/>
            <person name="Sun H."/>
            <person name="Tritt A."/>
            <person name="Yoshinaga Y."/>
            <person name="Zwiers L.-H."/>
            <person name="Turgeon B."/>
            <person name="Goodwin S."/>
            <person name="Spatafora J."/>
            <person name="Crous P."/>
            <person name="Grigoriev I."/>
        </authorList>
    </citation>
    <scope>NUCLEOTIDE SEQUENCE</scope>
    <source>
        <strain evidence="10">CBS 116435</strain>
    </source>
</reference>
<keyword evidence="11" id="KW-1185">Reference proteome</keyword>
<proteinExistence type="inferred from homology"/>
<dbReference type="InterPro" id="IPR036322">
    <property type="entry name" value="WD40_repeat_dom_sf"/>
</dbReference>
<evidence type="ECO:0000256" key="2">
    <source>
        <dbReference type="ARBA" id="ARBA00005264"/>
    </source>
</evidence>
<dbReference type="PANTHER" id="PTHR14927">
    <property type="entry name" value="NUCLEOLAR PROTEIN 10"/>
    <property type="match status" value="1"/>
</dbReference>